<evidence type="ECO:0000256" key="5">
    <source>
        <dbReference type="ARBA" id="ARBA00023242"/>
    </source>
</evidence>
<dbReference type="PIRSF" id="PIRSF016398">
    <property type="entry name" value="TFIIE-beta"/>
    <property type="match status" value="1"/>
</dbReference>
<proteinExistence type="inferred from homology"/>
<comment type="subcellular location">
    <subcellularLocation>
        <location evidence="1 7">Nucleus</location>
    </subcellularLocation>
</comment>
<reference evidence="9" key="1">
    <citation type="journal article" date="2020" name="Fungal Divers.">
        <title>Resolving the Mortierellaceae phylogeny through synthesis of multi-gene phylogenetics and phylogenomics.</title>
        <authorList>
            <person name="Vandepol N."/>
            <person name="Liber J."/>
            <person name="Desiro A."/>
            <person name="Na H."/>
            <person name="Kennedy M."/>
            <person name="Barry K."/>
            <person name="Grigoriev I.V."/>
            <person name="Miller A.N."/>
            <person name="O'Donnell K."/>
            <person name="Stajich J.E."/>
            <person name="Bonito G."/>
        </authorList>
    </citation>
    <scope>NUCLEOTIDE SEQUENCE</scope>
    <source>
        <strain evidence="9">REB-010B</strain>
    </source>
</reference>
<keyword evidence="10" id="KW-1185">Reference proteome</keyword>
<keyword evidence="5 7" id="KW-0539">Nucleus</keyword>
<evidence type="ECO:0000256" key="4">
    <source>
        <dbReference type="ARBA" id="ARBA00023163"/>
    </source>
</evidence>
<keyword evidence="3 7" id="KW-0238">DNA-binding</keyword>
<dbReference type="AlphaFoldDB" id="A0A9P6UQI8"/>
<dbReference type="PROSITE" id="PS51351">
    <property type="entry name" value="TFIIE_BETA_C"/>
    <property type="match status" value="1"/>
</dbReference>
<organism evidence="9 10">
    <name type="scientific">Dissophora globulifera</name>
    <dbReference type="NCBI Taxonomy" id="979702"/>
    <lineage>
        <taxon>Eukaryota</taxon>
        <taxon>Fungi</taxon>
        <taxon>Fungi incertae sedis</taxon>
        <taxon>Mucoromycota</taxon>
        <taxon>Mortierellomycotina</taxon>
        <taxon>Mortierellomycetes</taxon>
        <taxon>Mortierellales</taxon>
        <taxon>Mortierellaceae</taxon>
        <taxon>Dissophora</taxon>
    </lineage>
</organism>
<dbReference type="InterPro" id="IPR003166">
    <property type="entry name" value="TFIIE_bsu_DNA-bd"/>
</dbReference>
<name>A0A9P6UQI8_9FUNG</name>
<evidence type="ECO:0000256" key="3">
    <source>
        <dbReference type="ARBA" id="ARBA00023125"/>
    </source>
</evidence>
<dbReference type="Pfam" id="PF02186">
    <property type="entry name" value="TFIIE_beta"/>
    <property type="match status" value="1"/>
</dbReference>
<evidence type="ECO:0000256" key="6">
    <source>
        <dbReference type="ARBA" id="ARBA00025581"/>
    </source>
</evidence>
<protein>
    <recommendedName>
        <fullName evidence="7">Transcription initiation factor IIE subunit beta</fullName>
    </recommendedName>
</protein>
<evidence type="ECO:0000313" key="9">
    <source>
        <dbReference type="EMBL" id="KAG0314882.1"/>
    </source>
</evidence>
<evidence type="ECO:0000256" key="1">
    <source>
        <dbReference type="ARBA" id="ARBA00004123"/>
    </source>
</evidence>
<evidence type="ECO:0000313" key="10">
    <source>
        <dbReference type="Proteomes" id="UP000738325"/>
    </source>
</evidence>
<comment type="function">
    <text evidence="6 7">Recruits TFIIH to the initiation complex and stimulates the RNA polymerase II C-terminal domain kinase and DNA-dependent ATPase activities of TFIIH. Both TFIIH and TFIIE are required for promoter clearance by RNA polymerase.</text>
</comment>
<sequence length="252" mass="29014">MSHFKNATSEFKKRLADQPIIKRAVVQTQAQEEGRLYTGSNANPNHNGLQVFKASKKKKTEVYSQPQDTGTGKHINSLLLNAINFLKNADEPQTVEDLKRKGNIDLDAKPELYQLLKLNEKINFDDRNDTFVYKPTYHIKSKEDLFAMLEKKRNEGGMEYKELKDSYAKLQQAVDELADEEFRDIWHGLKAPAEADLPKELEQAGLTHMQVYDKKGLGEVPKKKPVRRNRKMKITNTHMKGLDLTKDFVLQK</sequence>
<comment type="subunit">
    <text evidence="7">Tetramer of two alpha and two beta chains.</text>
</comment>
<evidence type="ECO:0000256" key="2">
    <source>
        <dbReference type="ARBA" id="ARBA00023015"/>
    </source>
</evidence>
<dbReference type="EMBL" id="JAAAIP010000578">
    <property type="protein sequence ID" value="KAG0314882.1"/>
    <property type="molecule type" value="Genomic_DNA"/>
</dbReference>
<evidence type="ECO:0000256" key="7">
    <source>
        <dbReference type="PIRNR" id="PIRNR016398"/>
    </source>
</evidence>
<gene>
    <name evidence="9" type="ORF">BGZ99_007784</name>
</gene>
<dbReference type="InterPro" id="IPR016656">
    <property type="entry name" value="TFIIE-bsu"/>
</dbReference>
<comment type="caution">
    <text evidence="9">The sequence shown here is derived from an EMBL/GenBank/DDBJ whole genome shotgun (WGS) entry which is preliminary data.</text>
</comment>
<dbReference type="PANTHER" id="PTHR12716:SF8">
    <property type="entry name" value="TRANSCRIPTION INITIATION FACTOR IIE SUBUNIT BETA"/>
    <property type="match status" value="1"/>
</dbReference>
<dbReference type="Pfam" id="PF18121">
    <property type="entry name" value="TFA2_Winged_2"/>
    <property type="match status" value="1"/>
</dbReference>
<dbReference type="PANTHER" id="PTHR12716">
    <property type="entry name" value="TRANSCRIPTION INITIATION FACTOR IIE, BETA SUBUNIT"/>
    <property type="match status" value="1"/>
</dbReference>
<dbReference type="GO" id="GO:0005673">
    <property type="term" value="C:transcription factor TFIIE complex"/>
    <property type="evidence" value="ECO:0007669"/>
    <property type="project" value="UniProtKB-UniRule"/>
</dbReference>
<dbReference type="InterPro" id="IPR040501">
    <property type="entry name" value="TFA2_Winged_2"/>
</dbReference>
<keyword evidence="2 7" id="KW-0805">Transcription regulation</keyword>
<keyword evidence="4 7" id="KW-0804">Transcription</keyword>
<feature type="domain" description="TFIIE beta" evidence="8">
    <location>
        <begin position="63"/>
        <end position="140"/>
    </location>
</feature>
<dbReference type="GO" id="GO:0006367">
    <property type="term" value="P:transcription initiation at RNA polymerase II promoter"/>
    <property type="evidence" value="ECO:0007669"/>
    <property type="project" value="UniProtKB-UniRule"/>
</dbReference>
<evidence type="ECO:0000259" key="8">
    <source>
        <dbReference type="PROSITE" id="PS51351"/>
    </source>
</evidence>
<accession>A0A9P6UQI8</accession>
<dbReference type="OrthoDB" id="3907302at2759"/>
<dbReference type="Proteomes" id="UP000738325">
    <property type="component" value="Unassembled WGS sequence"/>
</dbReference>
<dbReference type="GO" id="GO:0001097">
    <property type="term" value="F:TFIIH-class transcription factor complex binding"/>
    <property type="evidence" value="ECO:0007669"/>
    <property type="project" value="TreeGrafter"/>
</dbReference>
<comment type="similarity">
    <text evidence="7">Belongs to the TFIIE beta subunit family.</text>
</comment>
<dbReference type="GO" id="GO:0003677">
    <property type="term" value="F:DNA binding"/>
    <property type="evidence" value="ECO:0007669"/>
    <property type="project" value="UniProtKB-UniRule"/>
</dbReference>